<accession>A0A9D2B3S9</accession>
<sequence length="380" mass="43941">MAEEISLELLARRKGIHEPQQENGEQEKPFPGQLTRAQREQAEKLKSHIDLLDSQAVLLYGTGIQRNLSGFSSHILERLRAYDNSNAGRLLTELIVRIKDVGIEELEEEMFQKTTFWGRASRAVRKLTERYEKIELQIDHVEQELELARMQMLRDITILDGMYERNLEYLQELQIYIVAGEEKIQELREKTLPRLEQEAVERGDSVSSQLVKDFADTVGRFENKIYDLKLSRTMALQMLPQISLVQNSEKTLADKIQTAILHTIPLWKSQVILALGLQRQDHLRHLQKEFAEATGQLLTENTRLLRKKSQQMEQEAQKGTASLSDLKRVNEDLIAAIEDTVRIQKESSRIRQDVEGELKGVEEEFIDKISSWKIHGHGPR</sequence>
<organism evidence="4 5">
    <name type="scientific">Candidatus Blautia gallistercoris</name>
    <dbReference type="NCBI Taxonomy" id="2838490"/>
    <lineage>
        <taxon>Bacteria</taxon>
        <taxon>Bacillati</taxon>
        <taxon>Bacillota</taxon>
        <taxon>Clostridia</taxon>
        <taxon>Lachnospirales</taxon>
        <taxon>Lachnospiraceae</taxon>
        <taxon>Blautia</taxon>
    </lineage>
</organism>
<evidence type="ECO:0000313" key="4">
    <source>
        <dbReference type="EMBL" id="HIX60085.1"/>
    </source>
</evidence>
<dbReference type="InterPro" id="IPR008863">
    <property type="entry name" value="Toxic_anion-R_TelA"/>
</dbReference>
<evidence type="ECO:0000256" key="3">
    <source>
        <dbReference type="SAM" id="Coils"/>
    </source>
</evidence>
<dbReference type="Pfam" id="PF05816">
    <property type="entry name" value="TelA"/>
    <property type="match status" value="1"/>
</dbReference>
<reference evidence="4" key="2">
    <citation type="submission" date="2021-04" db="EMBL/GenBank/DDBJ databases">
        <authorList>
            <person name="Gilroy R."/>
        </authorList>
    </citation>
    <scope>NUCLEOTIDE SEQUENCE</scope>
    <source>
        <strain evidence="4">ChiSjej1B19-8411</strain>
    </source>
</reference>
<evidence type="ECO:0000256" key="2">
    <source>
        <dbReference type="PIRNR" id="PIRNR026508"/>
    </source>
</evidence>
<gene>
    <name evidence="4" type="ORF">IAA45_10295</name>
</gene>
<dbReference type="PIRSF" id="PIRSF026508">
    <property type="entry name" value="TelA"/>
    <property type="match status" value="1"/>
</dbReference>
<dbReference type="Proteomes" id="UP000886817">
    <property type="component" value="Unassembled WGS sequence"/>
</dbReference>
<keyword evidence="3" id="KW-0175">Coiled coil</keyword>
<dbReference type="PANTHER" id="PTHR38432:SF1">
    <property type="entry name" value="TELA-LIKE PROTEIN SAOUHSC_01408"/>
    <property type="match status" value="1"/>
</dbReference>
<dbReference type="EMBL" id="DXEX01000219">
    <property type="protein sequence ID" value="HIX60085.1"/>
    <property type="molecule type" value="Genomic_DNA"/>
</dbReference>
<dbReference type="AlphaFoldDB" id="A0A9D2B3S9"/>
<comment type="similarity">
    <text evidence="1 2">Belongs to the TelA family.</text>
</comment>
<feature type="coiled-coil region" evidence="3">
    <location>
        <begin position="124"/>
        <end position="190"/>
    </location>
</feature>
<comment type="caution">
    <text evidence="4">The sequence shown here is derived from an EMBL/GenBank/DDBJ whole genome shotgun (WGS) entry which is preliminary data.</text>
</comment>
<reference evidence="4" key="1">
    <citation type="journal article" date="2021" name="PeerJ">
        <title>Extensive microbial diversity within the chicken gut microbiome revealed by metagenomics and culture.</title>
        <authorList>
            <person name="Gilroy R."/>
            <person name="Ravi A."/>
            <person name="Getino M."/>
            <person name="Pursley I."/>
            <person name="Horton D.L."/>
            <person name="Alikhan N.F."/>
            <person name="Baker D."/>
            <person name="Gharbi K."/>
            <person name="Hall N."/>
            <person name="Watson M."/>
            <person name="Adriaenssens E.M."/>
            <person name="Foster-Nyarko E."/>
            <person name="Jarju S."/>
            <person name="Secka A."/>
            <person name="Antonio M."/>
            <person name="Oren A."/>
            <person name="Chaudhuri R.R."/>
            <person name="La Ragione R."/>
            <person name="Hildebrand F."/>
            <person name="Pallen M.J."/>
        </authorList>
    </citation>
    <scope>NUCLEOTIDE SEQUENCE</scope>
    <source>
        <strain evidence="4">ChiSjej1B19-8411</strain>
    </source>
</reference>
<evidence type="ECO:0000313" key="5">
    <source>
        <dbReference type="Proteomes" id="UP000886817"/>
    </source>
</evidence>
<name>A0A9D2B3S9_9FIRM</name>
<evidence type="ECO:0000256" key="1">
    <source>
        <dbReference type="ARBA" id="ARBA00005541"/>
    </source>
</evidence>
<proteinExistence type="inferred from homology"/>
<protein>
    <submittedName>
        <fullName evidence="4">Toxic anion resistance protein</fullName>
    </submittedName>
</protein>
<dbReference type="PANTHER" id="PTHR38432">
    <property type="entry name" value="TELA-LIKE PROTEIN SAOUHSC_01408"/>
    <property type="match status" value="1"/>
</dbReference>